<keyword evidence="2" id="KW-1185">Reference proteome</keyword>
<dbReference type="Proteomes" id="UP001621713">
    <property type="component" value="Unassembled WGS sequence"/>
</dbReference>
<dbReference type="EMBL" id="JAZHOJ010000048">
    <property type="protein sequence ID" value="MFK7004824.1"/>
    <property type="molecule type" value="Genomic_DNA"/>
</dbReference>
<evidence type="ECO:0000313" key="1">
    <source>
        <dbReference type="EMBL" id="MFK7004824.1"/>
    </source>
</evidence>
<evidence type="ECO:0000313" key="2">
    <source>
        <dbReference type="Proteomes" id="UP001621713"/>
    </source>
</evidence>
<accession>A0ABW8PJQ3</accession>
<comment type="caution">
    <text evidence="1">The sequence shown here is derived from an EMBL/GenBank/DDBJ whole genome shotgun (WGS) entry which is preliminary data.</text>
</comment>
<proteinExistence type="predicted"/>
<name>A0ABW8PJQ3_9FLAO</name>
<sequence>MKKKDKDIILRYAIQEISKSELYSLLPNYSSDDNLMQMYYEVLDSRDAESLQYLNMIPKQNIFKYREIGKQLLSEAWHTTHEDLVGYFQLVYNESKENISVLLSAINNVPEYLQLEDFKYPFIRKLIYAIGAQPEPYNIEALEKLANETNDEQIKQLALHQIEKRKELGRWEAAKNA</sequence>
<organism evidence="1 2">
    <name type="scientific">Flavobacterium covae</name>
    <dbReference type="NCBI Taxonomy" id="2906076"/>
    <lineage>
        <taxon>Bacteria</taxon>
        <taxon>Pseudomonadati</taxon>
        <taxon>Bacteroidota</taxon>
        <taxon>Flavobacteriia</taxon>
        <taxon>Flavobacteriales</taxon>
        <taxon>Flavobacteriaceae</taxon>
        <taxon>Flavobacterium</taxon>
    </lineage>
</organism>
<dbReference type="RefSeq" id="WP_088467142.1">
    <property type="nucleotide sequence ID" value="NZ_JALDSR010000065.1"/>
</dbReference>
<evidence type="ECO:0008006" key="3">
    <source>
        <dbReference type="Google" id="ProtNLM"/>
    </source>
</evidence>
<gene>
    <name evidence="1" type="ORF">V3467_13365</name>
</gene>
<protein>
    <recommendedName>
        <fullName evidence="3">HEAT repeat domain-containing protein</fullName>
    </recommendedName>
</protein>
<reference evidence="1 2" key="1">
    <citation type="submission" date="2024-02" db="EMBL/GenBank/DDBJ databases">
        <title>Comparative Genomic Analysis of Flavobacterium Species Causing Columnaris Disease of Freshwater Fish in Thailand: Insights into Virulence and Resistance Mechanisms.</title>
        <authorList>
            <person name="Nguyen D."/>
            <person name="Chokmangmeepisarn P."/>
            <person name="Khianchaikhan K."/>
            <person name="Morishita M."/>
            <person name="Bunnoy A."/>
            <person name="Rodkhum C."/>
        </authorList>
    </citation>
    <scope>NUCLEOTIDE SEQUENCE [LARGE SCALE GENOMIC DNA]</scope>
    <source>
        <strain evidence="1 2">PCBSB2203</strain>
    </source>
</reference>